<organism evidence="1 2">
    <name type="scientific">Mycoemilia scoparia</name>
    <dbReference type="NCBI Taxonomy" id="417184"/>
    <lineage>
        <taxon>Eukaryota</taxon>
        <taxon>Fungi</taxon>
        <taxon>Fungi incertae sedis</taxon>
        <taxon>Zoopagomycota</taxon>
        <taxon>Kickxellomycotina</taxon>
        <taxon>Kickxellomycetes</taxon>
        <taxon>Kickxellales</taxon>
        <taxon>Kickxellaceae</taxon>
        <taxon>Mycoemilia</taxon>
    </lineage>
</organism>
<gene>
    <name evidence="1" type="ORF">H4219_006428</name>
</gene>
<dbReference type="EMBL" id="JANBPU010000787">
    <property type="protein sequence ID" value="KAJ1909264.1"/>
    <property type="molecule type" value="Genomic_DNA"/>
</dbReference>
<feature type="non-terminal residue" evidence="1">
    <location>
        <position position="1"/>
    </location>
</feature>
<dbReference type="Proteomes" id="UP001150538">
    <property type="component" value="Unassembled WGS sequence"/>
</dbReference>
<sequence>VKDKRIGVVLQSTEVTLAVFSTPFLFQGHAYRWHSDHGPLIPITITTLPLAIVYSRIKAALRTYGQVLNLSKLYTVDGDWLGNWTAMLSTSPDTECPPSIKFHGIEGLFNIYQSTGLTPCSSYIATGFSEDNERVEIEIPFSKDKEFFAPTPEINGSPDIDVSSLLAALENADAKCGLTRAEIPPNTDKSTRHPRSAKLPINYKERGVVAK</sequence>
<dbReference type="AlphaFoldDB" id="A0A9W7ZHJ1"/>
<comment type="caution">
    <text evidence="1">The sequence shown here is derived from an EMBL/GenBank/DDBJ whole genome shotgun (WGS) entry which is preliminary data.</text>
</comment>
<name>A0A9W7ZHJ1_9FUNG</name>
<accession>A0A9W7ZHJ1</accession>
<reference evidence="1" key="1">
    <citation type="submission" date="2022-07" db="EMBL/GenBank/DDBJ databases">
        <title>Phylogenomic reconstructions and comparative analyses of Kickxellomycotina fungi.</title>
        <authorList>
            <person name="Reynolds N.K."/>
            <person name="Stajich J.E."/>
            <person name="Barry K."/>
            <person name="Grigoriev I.V."/>
            <person name="Crous P."/>
            <person name="Smith M.E."/>
        </authorList>
    </citation>
    <scope>NUCLEOTIDE SEQUENCE</scope>
    <source>
        <strain evidence="1">NBRC 100468</strain>
    </source>
</reference>
<protein>
    <submittedName>
        <fullName evidence="1">Uncharacterized protein</fullName>
    </submittedName>
</protein>
<evidence type="ECO:0000313" key="1">
    <source>
        <dbReference type="EMBL" id="KAJ1909264.1"/>
    </source>
</evidence>
<evidence type="ECO:0000313" key="2">
    <source>
        <dbReference type="Proteomes" id="UP001150538"/>
    </source>
</evidence>
<proteinExistence type="predicted"/>
<keyword evidence="2" id="KW-1185">Reference proteome</keyword>